<feature type="non-terminal residue" evidence="2">
    <location>
        <position position="1"/>
    </location>
</feature>
<organism evidence="2 3">
    <name type="scientific">Parelaphostrongylus tenuis</name>
    <name type="common">Meningeal worm</name>
    <dbReference type="NCBI Taxonomy" id="148309"/>
    <lineage>
        <taxon>Eukaryota</taxon>
        <taxon>Metazoa</taxon>
        <taxon>Ecdysozoa</taxon>
        <taxon>Nematoda</taxon>
        <taxon>Chromadorea</taxon>
        <taxon>Rhabditida</taxon>
        <taxon>Rhabditina</taxon>
        <taxon>Rhabditomorpha</taxon>
        <taxon>Strongyloidea</taxon>
        <taxon>Metastrongylidae</taxon>
        <taxon>Parelaphostrongylus</taxon>
    </lineage>
</organism>
<evidence type="ECO:0000313" key="2">
    <source>
        <dbReference type="EMBL" id="KAJ1360875.1"/>
    </source>
</evidence>
<evidence type="ECO:0000256" key="1">
    <source>
        <dbReference type="SAM" id="Phobius"/>
    </source>
</evidence>
<feature type="transmembrane region" description="Helical" evidence="1">
    <location>
        <begin position="6"/>
        <end position="27"/>
    </location>
</feature>
<protein>
    <submittedName>
        <fullName evidence="2">Uncharacterized protein</fullName>
    </submittedName>
</protein>
<dbReference type="Proteomes" id="UP001196413">
    <property type="component" value="Unassembled WGS sequence"/>
</dbReference>
<proteinExistence type="predicted"/>
<keyword evidence="3" id="KW-1185">Reference proteome</keyword>
<keyword evidence="1" id="KW-1133">Transmembrane helix</keyword>
<sequence length="74" mass="8081">METFVPTQAVVYELTVSSILLLISIVLSMKDYSTVALTTKTTAANRPSQSLHDVLWPNQSYYGSIDHGTCASSQ</sequence>
<name>A0AAD5MLU0_PARTN</name>
<gene>
    <name evidence="2" type="ORF">KIN20_019973</name>
</gene>
<dbReference type="EMBL" id="JAHQIW010004011">
    <property type="protein sequence ID" value="KAJ1360875.1"/>
    <property type="molecule type" value="Genomic_DNA"/>
</dbReference>
<keyword evidence="1" id="KW-0472">Membrane</keyword>
<evidence type="ECO:0000313" key="3">
    <source>
        <dbReference type="Proteomes" id="UP001196413"/>
    </source>
</evidence>
<comment type="caution">
    <text evidence="2">The sequence shown here is derived from an EMBL/GenBank/DDBJ whole genome shotgun (WGS) entry which is preliminary data.</text>
</comment>
<dbReference type="AlphaFoldDB" id="A0AAD5MLU0"/>
<accession>A0AAD5MLU0</accession>
<reference evidence="2" key="1">
    <citation type="submission" date="2021-06" db="EMBL/GenBank/DDBJ databases">
        <title>Parelaphostrongylus tenuis whole genome reference sequence.</title>
        <authorList>
            <person name="Garwood T.J."/>
            <person name="Larsen P.A."/>
            <person name="Fountain-Jones N.M."/>
            <person name="Garbe J.R."/>
            <person name="Macchietto M.G."/>
            <person name="Kania S.A."/>
            <person name="Gerhold R.W."/>
            <person name="Richards J.E."/>
            <person name="Wolf T.M."/>
        </authorList>
    </citation>
    <scope>NUCLEOTIDE SEQUENCE</scope>
    <source>
        <strain evidence="2">MNPRO001-30</strain>
        <tissue evidence="2">Meninges</tissue>
    </source>
</reference>
<keyword evidence="1" id="KW-0812">Transmembrane</keyword>